<evidence type="ECO:0000256" key="1">
    <source>
        <dbReference type="SAM" id="MobiDB-lite"/>
    </source>
</evidence>
<feature type="region of interest" description="Disordered" evidence="1">
    <location>
        <begin position="36"/>
        <end position="56"/>
    </location>
</feature>
<organism evidence="2 3">
    <name type="scientific">Armillaria solidipes</name>
    <dbReference type="NCBI Taxonomy" id="1076256"/>
    <lineage>
        <taxon>Eukaryota</taxon>
        <taxon>Fungi</taxon>
        <taxon>Dikarya</taxon>
        <taxon>Basidiomycota</taxon>
        <taxon>Agaricomycotina</taxon>
        <taxon>Agaricomycetes</taxon>
        <taxon>Agaricomycetidae</taxon>
        <taxon>Agaricales</taxon>
        <taxon>Marasmiineae</taxon>
        <taxon>Physalacriaceae</taxon>
        <taxon>Armillaria</taxon>
    </lineage>
</organism>
<proteinExistence type="predicted"/>
<accession>A0A2H3B7K8</accession>
<evidence type="ECO:0000313" key="3">
    <source>
        <dbReference type="Proteomes" id="UP000218334"/>
    </source>
</evidence>
<gene>
    <name evidence="2" type="ORF">ARMSODRAFT_983370</name>
</gene>
<dbReference type="Proteomes" id="UP000218334">
    <property type="component" value="Unassembled WGS sequence"/>
</dbReference>
<protein>
    <submittedName>
        <fullName evidence="2">Uncharacterized protein</fullName>
    </submittedName>
</protein>
<keyword evidence="3" id="KW-1185">Reference proteome</keyword>
<name>A0A2H3B7K8_9AGAR</name>
<reference evidence="3" key="1">
    <citation type="journal article" date="2017" name="Nat. Ecol. Evol.">
        <title>Genome expansion and lineage-specific genetic innovations in the forest pathogenic fungi Armillaria.</title>
        <authorList>
            <person name="Sipos G."/>
            <person name="Prasanna A.N."/>
            <person name="Walter M.C."/>
            <person name="O'Connor E."/>
            <person name="Balint B."/>
            <person name="Krizsan K."/>
            <person name="Kiss B."/>
            <person name="Hess J."/>
            <person name="Varga T."/>
            <person name="Slot J."/>
            <person name="Riley R."/>
            <person name="Boka B."/>
            <person name="Rigling D."/>
            <person name="Barry K."/>
            <person name="Lee J."/>
            <person name="Mihaltcheva S."/>
            <person name="LaButti K."/>
            <person name="Lipzen A."/>
            <person name="Waldron R."/>
            <person name="Moloney N.M."/>
            <person name="Sperisen C."/>
            <person name="Kredics L."/>
            <person name="Vagvoelgyi C."/>
            <person name="Patrignani A."/>
            <person name="Fitzpatrick D."/>
            <person name="Nagy I."/>
            <person name="Doyle S."/>
            <person name="Anderson J.B."/>
            <person name="Grigoriev I.V."/>
            <person name="Gueldener U."/>
            <person name="Muensterkoetter M."/>
            <person name="Nagy L.G."/>
        </authorList>
    </citation>
    <scope>NUCLEOTIDE SEQUENCE [LARGE SCALE GENOMIC DNA]</scope>
    <source>
        <strain evidence="3">28-4</strain>
    </source>
</reference>
<evidence type="ECO:0000313" key="2">
    <source>
        <dbReference type="EMBL" id="PBK59016.1"/>
    </source>
</evidence>
<sequence length="214" mass="23686">MYSKNRATDREKIRKPILDVYPRGFRTAVPLHRVGRTGREGCRGSSEMTATRPDPVMSGCTLDERLTDENFVISKESYEVGGTGTREAQENPQLLATHVARTAFRLICHLLTAEATTLFNLSPCASQSVTLIKDDAMAHTALDLLKAGYTCQDVYKNQHALFLDSAAIETAPWTISIFISQAPYFLQNLAALDRTKIIVDVVIRHLCERSGPSG</sequence>
<dbReference type="AlphaFoldDB" id="A0A2H3B7K8"/>
<dbReference type="EMBL" id="KZ293515">
    <property type="protein sequence ID" value="PBK59016.1"/>
    <property type="molecule type" value="Genomic_DNA"/>
</dbReference>